<keyword evidence="3" id="KW-1185">Reference proteome</keyword>
<dbReference type="Proteomes" id="UP000198372">
    <property type="component" value="Unassembled WGS sequence"/>
</dbReference>
<feature type="region of interest" description="Disordered" evidence="1">
    <location>
        <begin position="38"/>
        <end position="73"/>
    </location>
</feature>
<protein>
    <submittedName>
        <fullName evidence="2">BQ2448_2200 protein</fullName>
    </submittedName>
</protein>
<name>A0A238F5J1_9BASI</name>
<accession>A0A238F5J1</accession>
<reference evidence="3" key="1">
    <citation type="submission" date="2016-09" db="EMBL/GenBank/DDBJ databases">
        <authorList>
            <person name="Jeantristanb JTB J.-T."/>
            <person name="Ricardo R."/>
        </authorList>
    </citation>
    <scope>NUCLEOTIDE SEQUENCE [LARGE SCALE GENOMIC DNA]</scope>
</reference>
<sequence length="308" mass="35681">MFRPTGIRLASITKCPIHTDCRPNLPYLAPPVPYLVSLPSPTPPSEKSRHTSPSSSNFTSTAPPPTTCIKYHPPPGEEDVFVRIRRNGNWPHHPKFGALHTKFPRVRSLITRVVEYNQYDVTKESTDEETGEKIIFTWPAGTLETIYESFVVDQTTYDREARYCHQNDQVLDPRTQILEKIQGVNYTYLSTNEGDFYPNLVEGVKGRVGTYWDHCESFLKTERDYVEAMEEQEREIERRSAQDDDDDDDDDEEDGEEEDEGEEEEDVEVEMEEEEEAEVEEEVNEEVEEGVVVQQPQVQARRGRPWKY</sequence>
<feature type="region of interest" description="Disordered" evidence="1">
    <location>
        <begin position="227"/>
        <end position="308"/>
    </location>
</feature>
<evidence type="ECO:0000313" key="3">
    <source>
        <dbReference type="Proteomes" id="UP000198372"/>
    </source>
</evidence>
<dbReference type="EMBL" id="FMSP01000004">
    <property type="protein sequence ID" value="SCV69180.1"/>
    <property type="molecule type" value="Genomic_DNA"/>
</dbReference>
<feature type="compositionally biased region" description="Acidic residues" evidence="1">
    <location>
        <begin position="243"/>
        <end position="289"/>
    </location>
</feature>
<dbReference type="OrthoDB" id="10444696at2759"/>
<evidence type="ECO:0000313" key="2">
    <source>
        <dbReference type="EMBL" id="SCV69180.1"/>
    </source>
</evidence>
<dbReference type="Gene3D" id="3.30.70.2850">
    <property type="match status" value="1"/>
</dbReference>
<dbReference type="AlphaFoldDB" id="A0A238F5J1"/>
<gene>
    <name evidence="2" type="ORF">BQ2448_2200</name>
</gene>
<evidence type="ECO:0000256" key="1">
    <source>
        <dbReference type="SAM" id="MobiDB-lite"/>
    </source>
</evidence>
<proteinExistence type="predicted"/>
<feature type="compositionally biased region" description="Polar residues" evidence="1">
    <location>
        <begin position="51"/>
        <end position="61"/>
    </location>
</feature>
<organism evidence="2 3">
    <name type="scientific">Microbotryum intermedium</name>
    <dbReference type="NCBI Taxonomy" id="269621"/>
    <lineage>
        <taxon>Eukaryota</taxon>
        <taxon>Fungi</taxon>
        <taxon>Dikarya</taxon>
        <taxon>Basidiomycota</taxon>
        <taxon>Pucciniomycotina</taxon>
        <taxon>Microbotryomycetes</taxon>
        <taxon>Microbotryales</taxon>
        <taxon>Microbotryaceae</taxon>
        <taxon>Microbotryum</taxon>
    </lineage>
</organism>